<evidence type="ECO:0000313" key="2">
    <source>
        <dbReference type="EMBL" id="MBW71640.1"/>
    </source>
</evidence>
<sequence>MFDASVRAITGAAAAAAAVAAVWQTADRSLLVGRPQGQLCFSYTTLMRSRALNWRPDHLRGDPRPPSSEGEREREKKKK</sequence>
<dbReference type="AlphaFoldDB" id="A0A2M4D243"/>
<reference evidence="2" key="1">
    <citation type="submission" date="2018-01" db="EMBL/GenBank/DDBJ databases">
        <title>An insight into the sialome of Amazonian anophelines.</title>
        <authorList>
            <person name="Ribeiro J.M."/>
            <person name="Scarpassa V."/>
            <person name="Calvo E."/>
        </authorList>
    </citation>
    <scope>NUCLEOTIDE SEQUENCE</scope>
</reference>
<dbReference type="EMBL" id="GGFL01007462">
    <property type="protein sequence ID" value="MBW71640.1"/>
    <property type="molecule type" value="Transcribed_RNA"/>
</dbReference>
<protein>
    <submittedName>
        <fullName evidence="2">Putative secreted protein</fullName>
    </submittedName>
</protein>
<name>A0A2M4D243_ANODA</name>
<accession>A0A2M4D243</accession>
<feature type="region of interest" description="Disordered" evidence="1">
    <location>
        <begin position="55"/>
        <end position="79"/>
    </location>
</feature>
<evidence type="ECO:0000256" key="1">
    <source>
        <dbReference type="SAM" id="MobiDB-lite"/>
    </source>
</evidence>
<organism evidence="2">
    <name type="scientific">Anopheles darlingi</name>
    <name type="common">Mosquito</name>
    <dbReference type="NCBI Taxonomy" id="43151"/>
    <lineage>
        <taxon>Eukaryota</taxon>
        <taxon>Metazoa</taxon>
        <taxon>Ecdysozoa</taxon>
        <taxon>Arthropoda</taxon>
        <taxon>Hexapoda</taxon>
        <taxon>Insecta</taxon>
        <taxon>Pterygota</taxon>
        <taxon>Neoptera</taxon>
        <taxon>Endopterygota</taxon>
        <taxon>Diptera</taxon>
        <taxon>Nematocera</taxon>
        <taxon>Culicoidea</taxon>
        <taxon>Culicidae</taxon>
        <taxon>Anophelinae</taxon>
        <taxon>Anopheles</taxon>
    </lineage>
</organism>
<proteinExistence type="predicted"/>